<dbReference type="InterPro" id="IPR009056">
    <property type="entry name" value="Cyt_c-like_dom"/>
</dbReference>
<keyword evidence="3 4" id="KW-0408">Iron</keyword>
<keyword evidence="2 4" id="KW-0479">Metal-binding</keyword>
<dbReference type="SUPFAM" id="SSF46626">
    <property type="entry name" value="Cytochrome c"/>
    <property type="match status" value="1"/>
</dbReference>
<dbReference type="Pfam" id="PF13646">
    <property type="entry name" value="HEAT_2"/>
    <property type="match status" value="1"/>
</dbReference>
<dbReference type="InterPro" id="IPR011041">
    <property type="entry name" value="Quinoprot_gluc/sorb_DH_b-prop"/>
</dbReference>
<dbReference type="SUPFAM" id="SSF48371">
    <property type="entry name" value="ARM repeat"/>
    <property type="match status" value="1"/>
</dbReference>
<gene>
    <name evidence="6" type="ORF">GO755_06150</name>
</gene>
<evidence type="ECO:0000313" key="6">
    <source>
        <dbReference type="EMBL" id="MVM29607.1"/>
    </source>
</evidence>
<dbReference type="InterPro" id="IPR036909">
    <property type="entry name" value="Cyt_c-like_dom_sf"/>
</dbReference>
<dbReference type="EMBL" id="WPIN01000002">
    <property type="protein sequence ID" value="MVM29607.1"/>
    <property type="molecule type" value="Genomic_DNA"/>
</dbReference>
<feature type="domain" description="Cytochrome c" evidence="5">
    <location>
        <begin position="628"/>
        <end position="720"/>
    </location>
</feature>
<dbReference type="PANTHER" id="PTHR33546">
    <property type="entry name" value="LARGE, MULTIFUNCTIONAL SECRETED PROTEIN-RELATED"/>
    <property type="match status" value="1"/>
</dbReference>
<dbReference type="InterPro" id="IPR016024">
    <property type="entry name" value="ARM-type_fold"/>
</dbReference>
<keyword evidence="1 4" id="KW-0349">Heme</keyword>
<comment type="caution">
    <text evidence="6">The sequence shown here is derived from an EMBL/GenBank/DDBJ whole genome shotgun (WGS) entry which is preliminary data.</text>
</comment>
<keyword evidence="7" id="KW-1185">Reference proteome</keyword>
<sequence>MRLHAELNPSLKSYLFPACLLTLSLLTSSCNQSYKSSSGNDFARVVQDTNPPVEPLSPQASIEKIQLPPGYHIELVASEPMIQEPVALAWDGNGRLYVAEMNTYMTDASATGEYAPTSRIKRLEDTDGDGKMDKSTIFIDSLVLPRTILPVGDQLLVGITNVQHIWSYRDTNGDGKADEKKIVFRNDAIDSRNLEHQNGGMIWNLDNWIYPTRDNLRYKYKNGKLQADTLVDNMIGQWGMTTDNYGRLFYSEAGPGLPAVQIQQNPAYGALNFADQYSEDFTKPWPIIGNVDAQGGREALRPEDNTLNKFTAGCGQSIFRGDRLPVDMQGDYFIPEPVGRIIKRGKVSNRDGKIYIEDAYKQKDWLASADMNFRPINTYTGPDGCFYIVDMYHGIIQESEWTKPGSYLGGIIQQKGLYKNRGMGRIYRVVHDDFKRDTQRPNMLNEPSSKLINYLDHPNGWWRDNAQQLLIIRNDQTVVPTLKQIAIGEKASLSKQPSPLARTHALWTLEGLDAIDKSTLFKAFTDSDAQVRKTAVWISEYYLKRKDPEVIAKLATLKDDSSPDVRFQLALSLRSYKTPQTQALVKTLLADNPKNELMQFSFTTFAESQKILQAEQERTRNLSPADRALVTQGATIFKQLCATCHGPDGKGITMGGKQMPAPPLVGSPRVKGDKTLLMQLLLNGMRGPVDGKTYPDMMPSMAANDDKWIASVLSYVRNSSELGNKSSVVTPEEVAYTRANTPVISAGMTQQELEIFKLGRAERTNWSKSDDKDKSHK</sequence>
<evidence type="ECO:0000313" key="7">
    <source>
        <dbReference type="Proteomes" id="UP000436006"/>
    </source>
</evidence>
<dbReference type="GO" id="GO:0009055">
    <property type="term" value="F:electron transfer activity"/>
    <property type="evidence" value="ECO:0007669"/>
    <property type="project" value="InterPro"/>
</dbReference>
<dbReference type="RefSeq" id="WP_157583847.1">
    <property type="nucleotide sequence ID" value="NZ_WPIN01000002.1"/>
</dbReference>
<proteinExistence type="predicted"/>
<evidence type="ECO:0000256" key="1">
    <source>
        <dbReference type="ARBA" id="ARBA00022617"/>
    </source>
</evidence>
<accession>A0A7K1S703</accession>
<dbReference type="Gene3D" id="1.10.760.10">
    <property type="entry name" value="Cytochrome c-like domain"/>
    <property type="match status" value="1"/>
</dbReference>
<dbReference type="Pfam" id="PF00034">
    <property type="entry name" value="Cytochrom_C"/>
    <property type="match status" value="1"/>
</dbReference>
<dbReference type="InterPro" id="IPR011042">
    <property type="entry name" value="6-blade_b-propeller_TolB-like"/>
</dbReference>
<dbReference type="AlphaFoldDB" id="A0A7K1S703"/>
<reference evidence="6 7" key="1">
    <citation type="submission" date="2019-12" db="EMBL/GenBank/DDBJ databases">
        <title>Spirosoma sp. HMF4905 genome sequencing and assembly.</title>
        <authorList>
            <person name="Kang H."/>
            <person name="Cha I."/>
            <person name="Kim H."/>
            <person name="Joh K."/>
        </authorList>
    </citation>
    <scope>NUCLEOTIDE SEQUENCE [LARGE SCALE GENOMIC DNA]</scope>
    <source>
        <strain evidence="6 7">HMF4905</strain>
    </source>
</reference>
<evidence type="ECO:0000259" key="5">
    <source>
        <dbReference type="PROSITE" id="PS51007"/>
    </source>
</evidence>
<evidence type="ECO:0000256" key="4">
    <source>
        <dbReference type="PROSITE-ProRule" id="PRU00433"/>
    </source>
</evidence>
<dbReference type="GO" id="GO:0020037">
    <property type="term" value="F:heme binding"/>
    <property type="evidence" value="ECO:0007669"/>
    <property type="project" value="InterPro"/>
</dbReference>
<dbReference type="Gene3D" id="1.25.10.10">
    <property type="entry name" value="Leucine-rich Repeat Variant"/>
    <property type="match status" value="1"/>
</dbReference>
<evidence type="ECO:0000256" key="2">
    <source>
        <dbReference type="ARBA" id="ARBA00022723"/>
    </source>
</evidence>
<dbReference type="InterPro" id="IPR055557">
    <property type="entry name" value="DUF7133"/>
</dbReference>
<dbReference type="SUPFAM" id="SSF50952">
    <property type="entry name" value="Soluble quinoprotein glucose dehydrogenase"/>
    <property type="match status" value="1"/>
</dbReference>
<evidence type="ECO:0000256" key="3">
    <source>
        <dbReference type="ARBA" id="ARBA00023004"/>
    </source>
</evidence>
<dbReference type="Pfam" id="PF23500">
    <property type="entry name" value="DUF7133"/>
    <property type="match status" value="1"/>
</dbReference>
<dbReference type="InterPro" id="IPR011989">
    <property type="entry name" value="ARM-like"/>
</dbReference>
<dbReference type="PANTHER" id="PTHR33546:SF1">
    <property type="entry name" value="LARGE, MULTIFUNCTIONAL SECRETED PROTEIN"/>
    <property type="match status" value="1"/>
</dbReference>
<dbReference type="PROSITE" id="PS51007">
    <property type="entry name" value="CYTC"/>
    <property type="match status" value="1"/>
</dbReference>
<dbReference type="Gene3D" id="2.120.10.30">
    <property type="entry name" value="TolB, C-terminal domain"/>
    <property type="match status" value="1"/>
</dbReference>
<dbReference type="Proteomes" id="UP000436006">
    <property type="component" value="Unassembled WGS sequence"/>
</dbReference>
<dbReference type="PROSITE" id="PS51257">
    <property type="entry name" value="PROKAR_LIPOPROTEIN"/>
    <property type="match status" value="1"/>
</dbReference>
<dbReference type="GO" id="GO:0046872">
    <property type="term" value="F:metal ion binding"/>
    <property type="evidence" value="ECO:0007669"/>
    <property type="project" value="UniProtKB-KW"/>
</dbReference>
<protein>
    <submittedName>
        <fullName evidence="6">C-type cytochrome</fullName>
    </submittedName>
</protein>
<organism evidence="6 7">
    <name type="scientific">Spirosoma arboris</name>
    <dbReference type="NCBI Taxonomy" id="2682092"/>
    <lineage>
        <taxon>Bacteria</taxon>
        <taxon>Pseudomonadati</taxon>
        <taxon>Bacteroidota</taxon>
        <taxon>Cytophagia</taxon>
        <taxon>Cytophagales</taxon>
        <taxon>Cytophagaceae</taxon>
        <taxon>Spirosoma</taxon>
    </lineage>
</organism>
<name>A0A7K1S703_9BACT</name>